<evidence type="ECO:0000256" key="2">
    <source>
        <dbReference type="ARBA" id="ARBA00022475"/>
    </source>
</evidence>
<keyword evidence="11" id="KW-1185">Reference proteome</keyword>
<feature type="transmembrane region" description="Helical" evidence="9">
    <location>
        <begin position="413"/>
        <end position="437"/>
    </location>
</feature>
<feature type="transmembrane region" description="Helical" evidence="9">
    <location>
        <begin position="302"/>
        <end position="323"/>
    </location>
</feature>
<keyword evidence="6 9" id="KW-1133">Transmembrane helix</keyword>
<dbReference type="PANTHER" id="PTHR47019">
    <property type="entry name" value="LIPID II FLIPPASE MURJ"/>
    <property type="match status" value="1"/>
</dbReference>
<name>A0A3D9UU68_9MICO</name>
<dbReference type="GO" id="GO:0015648">
    <property type="term" value="F:lipid-linked peptidoglycan transporter activity"/>
    <property type="evidence" value="ECO:0007669"/>
    <property type="project" value="TreeGrafter"/>
</dbReference>
<protein>
    <submittedName>
        <fullName evidence="10">Putative peptidoglycan lipid II flippase</fullName>
    </submittedName>
</protein>
<dbReference type="CDD" id="cd13123">
    <property type="entry name" value="MATE_MurJ_like"/>
    <property type="match status" value="1"/>
</dbReference>
<keyword evidence="2" id="KW-1003">Cell membrane</keyword>
<accession>A0A3D9UU68</accession>
<comment type="subcellular location">
    <subcellularLocation>
        <location evidence="1">Cell membrane</location>
        <topology evidence="1">Multi-pass membrane protein</topology>
    </subcellularLocation>
</comment>
<evidence type="ECO:0000313" key="11">
    <source>
        <dbReference type="Proteomes" id="UP000256253"/>
    </source>
</evidence>
<gene>
    <name evidence="10" type="ORF">DFJ65_0496</name>
</gene>
<sequence length="567" mass="60172">MTSSPDETVDPTPGATESTTPSARSSVLRSSAVMAAGTMVSRVLGLVRTVLLASVLGATGGVANAFGTANTLPNMIYILLAGGVLNAVLVPQMARSLKHDDGGQGYTDRLLTLALTILLIVTIVFTIASPLAYYVMDVSGSTPTSLGIAFTYLCLPQILFYGIYTLLGEALNARGRFGAFMWSPVLANIVSIAGLVWFWSVTTPEQVADPDRWTWQMVAILAGSATLGIVAQALVLIIPLRRSGYTFRPNFSFRGVGLRTASTVAIWAFGAVVVQQIGLLLSTNVLNSVPKGYGGTAAQQNAFLLFMLPHSIVTISLVTALYTRLSHAAAEGRTRAVKRDLDTGLRLSGLASIAVTIGSVVLIHPLVVVGWGEENGRPIADMTIAMMLGLVPFTICVLVQRVFYAYEDAKTPFWMQVACTIVAMGLTLAALVLPMQWRGPGVALAQSVSYLVQAILGWWLLQRRIGHIPVAGAVRTYVRLALAAFVATGVAAVVRFGLESQIGSTGRGPNLVITIVAGGLFLLVYLALGRRLHVAEINQLLSPVTSRLPGGRRSREAADTGVRRGEP</sequence>
<feature type="transmembrane region" description="Helical" evidence="9">
    <location>
        <begin position="43"/>
        <end position="66"/>
    </location>
</feature>
<dbReference type="PANTHER" id="PTHR47019:SF1">
    <property type="entry name" value="LIPID II FLIPPASE MURJ"/>
    <property type="match status" value="1"/>
</dbReference>
<dbReference type="AlphaFoldDB" id="A0A3D9UU68"/>
<dbReference type="Proteomes" id="UP000256253">
    <property type="component" value="Unassembled WGS sequence"/>
</dbReference>
<feature type="region of interest" description="Disordered" evidence="8">
    <location>
        <begin position="1"/>
        <end position="24"/>
    </location>
</feature>
<feature type="transmembrane region" description="Helical" evidence="9">
    <location>
        <begin position="510"/>
        <end position="528"/>
    </location>
</feature>
<organism evidence="10 11">
    <name type="scientific">Calidifontibacter indicus</name>
    <dbReference type="NCBI Taxonomy" id="419650"/>
    <lineage>
        <taxon>Bacteria</taxon>
        <taxon>Bacillati</taxon>
        <taxon>Actinomycetota</taxon>
        <taxon>Actinomycetes</taxon>
        <taxon>Micrococcales</taxon>
        <taxon>Dermacoccaceae</taxon>
        <taxon>Calidifontibacter</taxon>
    </lineage>
</organism>
<dbReference type="InterPro" id="IPR004268">
    <property type="entry name" value="MurJ"/>
</dbReference>
<evidence type="ECO:0000256" key="5">
    <source>
        <dbReference type="ARBA" id="ARBA00022984"/>
    </source>
</evidence>
<evidence type="ECO:0000256" key="9">
    <source>
        <dbReference type="SAM" id="Phobius"/>
    </source>
</evidence>
<dbReference type="GO" id="GO:0008360">
    <property type="term" value="P:regulation of cell shape"/>
    <property type="evidence" value="ECO:0007669"/>
    <property type="project" value="UniProtKB-KW"/>
</dbReference>
<dbReference type="NCBIfam" id="TIGR01695">
    <property type="entry name" value="murJ_mviN"/>
    <property type="match status" value="1"/>
</dbReference>
<dbReference type="GO" id="GO:0009252">
    <property type="term" value="P:peptidoglycan biosynthetic process"/>
    <property type="evidence" value="ECO:0007669"/>
    <property type="project" value="UniProtKB-KW"/>
</dbReference>
<feature type="transmembrane region" description="Helical" evidence="9">
    <location>
        <begin position="477"/>
        <end position="498"/>
    </location>
</feature>
<feature type="compositionally biased region" description="Basic and acidic residues" evidence="8">
    <location>
        <begin position="553"/>
        <end position="567"/>
    </location>
</feature>
<keyword evidence="7 9" id="KW-0472">Membrane</keyword>
<feature type="transmembrane region" description="Helical" evidence="9">
    <location>
        <begin position="72"/>
        <end position="90"/>
    </location>
</feature>
<dbReference type="OrthoDB" id="9786339at2"/>
<evidence type="ECO:0000313" key="10">
    <source>
        <dbReference type="EMBL" id="REF29544.1"/>
    </source>
</evidence>
<keyword evidence="5" id="KW-0573">Peptidoglycan synthesis</keyword>
<dbReference type="GO" id="GO:0005886">
    <property type="term" value="C:plasma membrane"/>
    <property type="evidence" value="ECO:0007669"/>
    <property type="project" value="UniProtKB-SubCell"/>
</dbReference>
<dbReference type="Pfam" id="PF03023">
    <property type="entry name" value="MurJ"/>
    <property type="match status" value="1"/>
</dbReference>
<keyword evidence="3 9" id="KW-0812">Transmembrane</keyword>
<dbReference type="InterPro" id="IPR051050">
    <property type="entry name" value="Lipid_II_flippase_MurJ/MviN"/>
</dbReference>
<feature type="transmembrane region" description="Helical" evidence="9">
    <location>
        <begin position="384"/>
        <end position="406"/>
    </location>
</feature>
<feature type="transmembrane region" description="Helical" evidence="9">
    <location>
        <begin position="344"/>
        <end position="364"/>
    </location>
</feature>
<keyword evidence="4" id="KW-0133">Cell shape</keyword>
<evidence type="ECO:0000256" key="7">
    <source>
        <dbReference type="ARBA" id="ARBA00023136"/>
    </source>
</evidence>
<feature type="transmembrane region" description="Helical" evidence="9">
    <location>
        <begin position="443"/>
        <end position="461"/>
    </location>
</feature>
<feature type="transmembrane region" description="Helical" evidence="9">
    <location>
        <begin position="261"/>
        <end position="282"/>
    </location>
</feature>
<feature type="transmembrane region" description="Helical" evidence="9">
    <location>
        <begin position="179"/>
        <end position="199"/>
    </location>
</feature>
<proteinExistence type="predicted"/>
<comment type="caution">
    <text evidence="10">The sequence shown here is derived from an EMBL/GenBank/DDBJ whole genome shotgun (WGS) entry which is preliminary data.</text>
</comment>
<dbReference type="GO" id="GO:0034204">
    <property type="term" value="P:lipid translocation"/>
    <property type="evidence" value="ECO:0007669"/>
    <property type="project" value="TreeGrafter"/>
</dbReference>
<feature type="transmembrane region" description="Helical" evidence="9">
    <location>
        <begin position="146"/>
        <end position="167"/>
    </location>
</feature>
<evidence type="ECO:0000256" key="4">
    <source>
        <dbReference type="ARBA" id="ARBA00022960"/>
    </source>
</evidence>
<reference evidence="10 11" key="1">
    <citation type="submission" date="2018-08" db="EMBL/GenBank/DDBJ databases">
        <title>Sequencing the genomes of 1000 actinobacteria strains.</title>
        <authorList>
            <person name="Klenk H.-P."/>
        </authorList>
    </citation>
    <scope>NUCLEOTIDE SEQUENCE [LARGE SCALE GENOMIC DNA]</scope>
    <source>
        <strain evidence="10 11">DSM 22967</strain>
    </source>
</reference>
<dbReference type="EMBL" id="QTUA01000001">
    <property type="protein sequence ID" value="REF29544.1"/>
    <property type="molecule type" value="Genomic_DNA"/>
</dbReference>
<feature type="transmembrane region" description="Helical" evidence="9">
    <location>
        <begin position="219"/>
        <end position="240"/>
    </location>
</feature>
<evidence type="ECO:0000256" key="6">
    <source>
        <dbReference type="ARBA" id="ARBA00022989"/>
    </source>
</evidence>
<dbReference type="RefSeq" id="WP_115921652.1">
    <property type="nucleotide sequence ID" value="NZ_QTUA01000001.1"/>
</dbReference>
<evidence type="ECO:0000256" key="8">
    <source>
        <dbReference type="SAM" id="MobiDB-lite"/>
    </source>
</evidence>
<evidence type="ECO:0000256" key="1">
    <source>
        <dbReference type="ARBA" id="ARBA00004651"/>
    </source>
</evidence>
<feature type="transmembrane region" description="Helical" evidence="9">
    <location>
        <begin position="110"/>
        <end position="134"/>
    </location>
</feature>
<dbReference type="PRINTS" id="PR01806">
    <property type="entry name" value="VIRFACTRMVIN"/>
</dbReference>
<evidence type="ECO:0000256" key="3">
    <source>
        <dbReference type="ARBA" id="ARBA00022692"/>
    </source>
</evidence>
<feature type="region of interest" description="Disordered" evidence="8">
    <location>
        <begin position="547"/>
        <end position="567"/>
    </location>
</feature>